<gene>
    <name evidence="1" type="ORF">P280DRAFT_537751</name>
</gene>
<dbReference type="Pfam" id="PF11951">
    <property type="entry name" value="Fungal_trans_2"/>
    <property type="match status" value="1"/>
</dbReference>
<accession>A0A6A6SA15</accession>
<dbReference type="InterPro" id="IPR021858">
    <property type="entry name" value="Fun_TF"/>
</dbReference>
<sequence length="386" mass="42685">MGSRNDPSANLFPRGLDCTIARDKVQNSIAFGRSDTVFITFYPDHVLPFLFPFYNPCMLEGGNSWILEIVLSSPEIRKVIMCQSSYFFTLSRGTAQGGGEQWGTLLTQTREPFDVMRQALHVIQNSNIREHIPGSVRILRSIISNFNAVMLQLGPSSWVLLLQSLPVPSAEQIAFCFSSTFLFDDIITSTILQGNPTLYAYHCSLLRSTEDTEPLINFEALVSCHNWVLLGISEIAVLDAWKQRSKKVGNLNMIEFVNRATAIKTALETSLSQLVANTLSSTTGFDGLLDVSSSPLGQRGEILTKQVTLVTRVWAHAALLYLCVVVSGWQPVSVDIRYHVNCIVQTLTEKLQHASVFGTVRKALEIMEGSSRTAPFVFPSSVLSSA</sequence>
<dbReference type="OrthoDB" id="5213892at2759"/>
<dbReference type="Proteomes" id="UP000799753">
    <property type="component" value="Unassembled WGS sequence"/>
</dbReference>
<dbReference type="EMBL" id="MU006779">
    <property type="protein sequence ID" value="KAF2644062.1"/>
    <property type="molecule type" value="Genomic_DNA"/>
</dbReference>
<organism evidence="1 2">
    <name type="scientific">Massarina eburnea CBS 473.64</name>
    <dbReference type="NCBI Taxonomy" id="1395130"/>
    <lineage>
        <taxon>Eukaryota</taxon>
        <taxon>Fungi</taxon>
        <taxon>Dikarya</taxon>
        <taxon>Ascomycota</taxon>
        <taxon>Pezizomycotina</taxon>
        <taxon>Dothideomycetes</taxon>
        <taxon>Pleosporomycetidae</taxon>
        <taxon>Pleosporales</taxon>
        <taxon>Massarineae</taxon>
        <taxon>Massarinaceae</taxon>
        <taxon>Massarina</taxon>
    </lineage>
</organism>
<protein>
    <submittedName>
        <fullName evidence="1">Uncharacterized protein</fullName>
    </submittedName>
</protein>
<reference evidence="1" key="1">
    <citation type="journal article" date="2020" name="Stud. Mycol.">
        <title>101 Dothideomycetes genomes: a test case for predicting lifestyles and emergence of pathogens.</title>
        <authorList>
            <person name="Haridas S."/>
            <person name="Albert R."/>
            <person name="Binder M."/>
            <person name="Bloem J."/>
            <person name="Labutti K."/>
            <person name="Salamov A."/>
            <person name="Andreopoulos B."/>
            <person name="Baker S."/>
            <person name="Barry K."/>
            <person name="Bills G."/>
            <person name="Bluhm B."/>
            <person name="Cannon C."/>
            <person name="Castanera R."/>
            <person name="Culley D."/>
            <person name="Daum C."/>
            <person name="Ezra D."/>
            <person name="Gonzalez J."/>
            <person name="Henrissat B."/>
            <person name="Kuo A."/>
            <person name="Liang C."/>
            <person name="Lipzen A."/>
            <person name="Lutzoni F."/>
            <person name="Magnuson J."/>
            <person name="Mondo S."/>
            <person name="Nolan M."/>
            <person name="Ohm R."/>
            <person name="Pangilinan J."/>
            <person name="Park H.-J."/>
            <person name="Ramirez L."/>
            <person name="Alfaro M."/>
            <person name="Sun H."/>
            <person name="Tritt A."/>
            <person name="Yoshinaga Y."/>
            <person name="Zwiers L.-H."/>
            <person name="Turgeon B."/>
            <person name="Goodwin S."/>
            <person name="Spatafora J."/>
            <person name="Crous P."/>
            <person name="Grigoriev I."/>
        </authorList>
    </citation>
    <scope>NUCLEOTIDE SEQUENCE</scope>
    <source>
        <strain evidence="1">CBS 473.64</strain>
    </source>
</reference>
<name>A0A6A6SA15_9PLEO</name>
<proteinExistence type="predicted"/>
<keyword evidence="2" id="KW-1185">Reference proteome</keyword>
<evidence type="ECO:0000313" key="2">
    <source>
        <dbReference type="Proteomes" id="UP000799753"/>
    </source>
</evidence>
<evidence type="ECO:0000313" key="1">
    <source>
        <dbReference type="EMBL" id="KAF2644062.1"/>
    </source>
</evidence>
<dbReference type="AlphaFoldDB" id="A0A6A6SA15"/>